<dbReference type="GeneID" id="100906952"/>
<evidence type="ECO:0000256" key="1">
    <source>
        <dbReference type="ARBA" id="ARBA00005350"/>
    </source>
</evidence>
<evidence type="ECO:0000256" key="3">
    <source>
        <dbReference type="SAM" id="MobiDB-lite"/>
    </source>
</evidence>
<gene>
    <name evidence="5" type="primary">LOC100906952</name>
</gene>
<keyword evidence="4" id="KW-1185">Reference proteome</keyword>
<name>A0AAJ6QW08_9ACAR</name>
<keyword evidence="2" id="KW-0449">Lipoprotein</keyword>
<dbReference type="InterPro" id="IPR005552">
    <property type="entry name" value="Scramblase"/>
</dbReference>
<feature type="compositionally biased region" description="Pro residues" evidence="3">
    <location>
        <begin position="12"/>
        <end position="75"/>
    </location>
</feature>
<accession>A0AAJ6QW08</accession>
<evidence type="ECO:0000256" key="2">
    <source>
        <dbReference type="RuleBase" id="RU363116"/>
    </source>
</evidence>
<dbReference type="GO" id="GO:0005886">
    <property type="term" value="C:plasma membrane"/>
    <property type="evidence" value="ECO:0007669"/>
    <property type="project" value="TreeGrafter"/>
</dbReference>
<dbReference type="SUPFAM" id="SSF54518">
    <property type="entry name" value="Tubby C-terminal domain-like"/>
    <property type="match status" value="1"/>
</dbReference>
<dbReference type="Pfam" id="PF03803">
    <property type="entry name" value="Scramblase"/>
    <property type="match status" value="1"/>
</dbReference>
<feature type="compositionally biased region" description="Pro residues" evidence="3">
    <location>
        <begin position="85"/>
        <end position="97"/>
    </location>
</feature>
<organism evidence="4 5">
    <name type="scientific">Galendromus occidentalis</name>
    <name type="common">western predatory mite</name>
    <dbReference type="NCBI Taxonomy" id="34638"/>
    <lineage>
        <taxon>Eukaryota</taxon>
        <taxon>Metazoa</taxon>
        <taxon>Ecdysozoa</taxon>
        <taxon>Arthropoda</taxon>
        <taxon>Chelicerata</taxon>
        <taxon>Arachnida</taxon>
        <taxon>Acari</taxon>
        <taxon>Parasitiformes</taxon>
        <taxon>Mesostigmata</taxon>
        <taxon>Gamasina</taxon>
        <taxon>Phytoseioidea</taxon>
        <taxon>Phytoseiidae</taxon>
        <taxon>Typhlodrominae</taxon>
        <taxon>Galendromus</taxon>
    </lineage>
</organism>
<dbReference type="InterPro" id="IPR025659">
    <property type="entry name" value="Tubby-like_C"/>
</dbReference>
<proteinExistence type="inferred from homology"/>
<dbReference type="CTD" id="326186"/>
<protein>
    <recommendedName>
        <fullName evidence="2">Phospholipid scramblase</fullName>
    </recommendedName>
</protein>
<dbReference type="AlphaFoldDB" id="A0AAJ6QW08"/>
<comment type="cofactor">
    <cofactor evidence="2">
        <name>Ca(2+)</name>
        <dbReference type="ChEBI" id="CHEBI:29108"/>
    </cofactor>
</comment>
<comment type="similarity">
    <text evidence="1 2">Belongs to the phospholipid scramblase family.</text>
</comment>
<dbReference type="RefSeq" id="XP_003745751.1">
    <property type="nucleotide sequence ID" value="XM_003745703.2"/>
</dbReference>
<reference evidence="5" key="1">
    <citation type="submission" date="2025-08" db="UniProtKB">
        <authorList>
            <consortium name="RefSeq"/>
        </authorList>
    </citation>
    <scope>IDENTIFICATION</scope>
</reference>
<sequence length="336" mass="36429">MSYAQYSEGGAPYPPAAPGFAPPPGSYQGAPYPPAGGGYPPPGGYAPPGQYPPEYPPPGQGGYPPAGPPVYPPGGYPSVPQGPVTQPPIPYGPPPEQNIPMVPVPQAMPGVPPGLEYLTAIDQLIIKQKVEALEALIGFETNNKYSVKNSMGQKIFQASEKTDCCTRNLCGPNRPFDMKIKDLQGNEVIHLYRPFRCTSCCCPCFLQRIEVCAPPGNVIGYVCQEWSILSPKFTVRDAQENVILRIEGPMCTFSICGDVEFEVLSDATGQNVGKISKQWTGLLREMFTDADNFGISFPIDLHVHVKATLLAAAFLIDFMFFEKSSNKESDRIGMFD</sequence>
<dbReference type="Proteomes" id="UP000694867">
    <property type="component" value="Unplaced"/>
</dbReference>
<dbReference type="PANTHER" id="PTHR23248:SF9">
    <property type="entry name" value="PHOSPHOLIPID SCRAMBLASE"/>
    <property type="match status" value="1"/>
</dbReference>
<feature type="region of interest" description="Disordered" evidence="3">
    <location>
        <begin position="1"/>
        <end position="97"/>
    </location>
</feature>
<comment type="function">
    <text evidence="2">May mediate accelerated ATP-independent bidirectional transbilayer migration of phospholipids upon binding calcium ions that results in a loss of phospholipid asymmetry in the plasma membrane.</text>
</comment>
<dbReference type="GO" id="GO:0017128">
    <property type="term" value="F:phospholipid scramblase activity"/>
    <property type="evidence" value="ECO:0007669"/>
    <property type="project" value="InterPro"/>
</dbReference>
<dbReference type="PANTHER" id="PTHR23248">
    <property type="entry name" value="PHOSPHOLIPID SCRAMBLASE-RELATED"/>
    <property type="match status" value="1"/>
</dbReference>
<keyword evidence="2" id="KW-0564">Palmitate</keyword>
<dbReference type="KEGG" id="goe:100906952"/>
<evidence type="ECO:0000313" key="5">
    <source>
        <dbReference type="RefSeq" id="XP_003745751.1"/>
    </source>
</evidence>
<keyword evidence="2" id="KW-0106">Calcium</keyword>
<evidence type="ECO:0000313" key="4">
    <source>
        <dbReference type="Proteomes" id="UP000694867"/>
    </source>
</evidence>